<keyword evidence="7" id="KW-0430">Lectin</keyword>
<gene>
    <name evidence="21" type="ORF">FSB_LOCUS19398</name>
</gene>
<dbReference type="AlphaFoldDB" id="A0A2N9FL56"/>
<evidence type="ECO:0000256" key="7">
    <source>
        <dbReference type="ARBA" id="ARBA00022734"/>
    </source>
</evidence>
<evidence type="ECO:0000256" key="10">
    <source>
        <dbReference type="ARBA" id="ARBA00022840"/>
    </source>
</evidence>
<evidence type="ECO:0000256" key="9">
    <source>
        <dbReference type="ARBA" id="ARBA00022777"/>
    </source>
</evidence>
<evidence type="ECO:0000256" key="6">
    <source>
        <dbReference type="ARBA" id="ARBA00022729"/>
    </source>
</evidence>
<dbReference type="GO" id="GO:0005524">
    <property type="term" value="F:ATP binding"/>
    <property type="evidence" value="ECO:0007669"/>
    <property type="project" value="UniProtKB-KW"/>
</dbReference>
<dbReference type="PANTHER" id="PTHR27002">
    <property type="entry name" value="RECEPTOR-LIKE SERINE/THREONINE-PROTEIN KINASE SD1-8"/>
    <property type="match status" value="1"/>
</dbReference>
<comment type="catalytic activity">
    <reaction evidence="16">
        <text>L-seryl-[protein] + ATP = O-phospho-L-seryl-[protein] + ADP + H(+)</text>
        <dbReference type="Rhea" id="RHEA:17989"/>
        <dbReference type="Rhea" id="RHEA-COMP:9863"/>
        <dbReference type="Rhea" id="RHEA-COMP:11604"/>
        <dbReference type="ChEBI" id="CHEBI:15378"/>
        <dbReference type="ChEBI" id="CHEBI:29999"/>
        <dbReference type="ChEBI" id="CHEBI:30616"/>
        <dbReference type="ChEBI" id="CHEBI:83421"/>
        <dbReference type="ChEBI" id="CHEBI:456216"/>
        <dbReference type="EC" id="2.7.11.1"/>
    </reaction>
</comment>
<keyword evidence="11 18" id="KW-1133">Transmembrane helix</keyword>
<comment type="subcellular location">
    <subcellularLocation>
        <location evidence="1">Cell membrane</location>
        <topology evidence="1">Single-pass type I membrane protein</topology>
    </subcellularLocation>
</comment>
<dbReference type="EMBL" id="OIVN01001228">
    <property type="protein sequence ID" value="SPC91516.1"/>
    <property type="molecule type" value="Genomic_DNA"/>
</dbReference>
<evidence type="ECO:0000256" key="17">
    <source>
        <dbReference type="SAM" id="MobiDB-lite"/>
    </source>
</evidence>
<dbReference type="Pfam" id="PF01453">
    <property type="entry name" value="B_lectin"/>
    <property type="match status" value="1"/>
</dbReference>
<dbReference type="SUPFAM" id="SSF51110">
    <property type="entry name" value="alpha-D-mannose-specific plant lectins"/>
    <property type="match status" value="1"/>
</dbReference>
<evidence type="ECO:0000256" key="11">
    <source>
        <dbReference type="ARBA" id="ARBA00022989"/>
    </source>
</evidence>
<dbReference type="InterPro" id="IPR024171">
    <property type="entry name" value="SRK-like_kinase"/>
</dbReference>
<dbReference type="GO" id="GO:0030246">
    <property type="term" value="F:carbohydrate binding"/>
    <property type="evidence" value="ECO:0007669"/>
    <property type="project" value="UniProtKB-KW"/>
</dbReference>
<dbReference type="Gene3D" id="1.10.510.10">
    <property type="entry name" value="Transferase(Phosphotransferase) domain 1"/>
    <property type="match status" value="1"/>
</dbReference>
<dbReference type="GO" id="GO:0048544">
    <property type="term" value="P:recognition of pollen"/>
    <property type="evidence" value="ECO:0007669"/>
    <property type="project" value="InterPro"/>
</dbReference>
<dbReference type="Pfam" id="PF07714">
    <property type="entry name" value="PK_Tyr_Ser-Thr"/>
    <property type="match status" value="2"/>
</dbReference>
<keyword evidence="6" id="KW-0732">Signal</keyword>
<dbReference type="PROSITE" id="PS50011">
    <property type="entry name" value="PROTEIN_KINASE_DOM"/>
    <property type="match status" value="1"/>
</dbReference>
<dbReference type="GO" id="GO:0005886">
    <property type="term" value="C:plasma membrane"/>
    <property type="evidence" value="ECO:0007669"/>
    <property type="project" value="UniProtKB-SubCell"/>
</dbReference>
<organism evidence="21">
    <name type="scientific">Fagus sylvatica</name>
    <name type="common">Beechnut</name>
    <dbReference type="NCBI Taxonomy" id="28930"/>
    <lineage>
        <taxon>Eukaryota</taxon>
        <taxon>Viridiplantae</taxon>
        <taxon>Streptophyta</taxon>
        <taxon>Embryophyta</taxon>
        <taxon>Tracheophyta</taxon>
        <taxon>Spermatophyta</taxon>
        <taxon>Magnoliopsida</taxon>
        <taxon>eudicotyledons</taxon>
        <taxon>Gunneridae</taxon>
        <taxon>Pentapetalae</taxon>
        <taxon>rosids</taxon>
        <taxon>fabids</taxon>
        <taxon>Fagales</taxon>
        <taxon>Fagaceae</taxon>
        <taxon>Fagus</taxon>
    </lineage>
</organism>
<protein>
    <recommendedName>
        <fullName evidence="16">Receptor-like serine/threonine-protein kinase</fullName>
        <ecNumber evidence="16">2.7.11.1</ecNumber>
    </recommendedName>
</protein>
<dbReference type="Gene3D" id="2.90.10.10">
    <property type="entry name" value="Bulb-type lectin domain"/>
    <property type="match status" value="1"/>
</dbReference>
<dbReference type="PROSITE" id="PS50927">
    <property type="entry name" value="BULB_LECTIN"/>
    <property type="match status" value="1"/>
</dbReference>
<feature type="region of interest" description="Disordered" evidence="17">
    <location>
        <begin position="760"/>
        <end position="800"/>
    </location>
</feature>
<dbReference type="FunFam" id="3.30.200.20:FF:000330">
    <property type="entry name" value="G-type lectin S-receptor-like serine/threonine-protein kinase At4g03230"/>
    <property type="match status" value="1"/>
</dbReference>
<evidence type="ECO:0000259" key="20">
    <source>
        <dbReference type="PROSITE" id="PS50927"/>
    </source>
</evidence>
<keyword evidence="12 18" id="KW-0472">Membrane</keyword>
<comment type="catalytic activity">
    <reaction evidence="16">
        <text>L-threonyl-[protein] + ATP = O-phospho-L-threonyl-[protein] + ADP + H(+)</text>
        <dbReference type="Rhea" id="RHEA:46608"/>
        <dbReference type="Rhea" id="RHEA-COMP:11060"/>
        <dbReference type="Rhea" id="RHEA-COMP:11605"/>
        <dbReference type="ChEBI" id="CHEBI:15378"/>
        <dbReference type="ChEBI" id="CHEBI:30013"/>
        <dbReference type="ChEBI" id="CHEBI:30616"/>
        <dbReference type="ChEBI" id="CHEBI:61977"/>
        <dbReference type="ChEBI" id="CHEBI:456216"/>
        <dbReference type="EC" id="2.7.11.1"/>
    </reaction>
</comment>
<keyword evidence="4 16" id="KW-0808">Transferase</keyword>
<dbReference type="FunFam" id="1.10.510.10:FF:001722">
    <property type="entry name" value="G-type lectin S-receptor-like serine/threonine-protein kinase B120"/>
    <property type="match status" value="1"/>
</dbReference>
<dbReference type="InterPro" id="IPR000719">
    <property type="entry name" value="Prot_kinase_dom"/>
</dbReference>
<evidence type="ECO:0000256" key="1">
    <source>
        <dbReference type="ARBA" id="ARBA00004251"/>
    </source>
</evidence>
<dbReference type="InterPro" id="IPR021820">
    <property type="entry name" value="S-locus_recpt_kinase_C"/>
</dbReference>
<evidence type="ECO:0000256" key="3">
    <source>
        <dbReference type="ARBA" id="ARBA00022527"/>
    </source>
</evidence>
<feature type="domain" description="Bulb-type lectin" evidence="20">
    <location>
        <begin position="53"/>
        <end position="172"/>
    </location>
</feature>
<keyword evidence="9 16" id="KW-0418">Kinase</keyword>
<proteinExistence type="inferred from homology"/>
<dbReference type="Pfam" id="PF11883">
    <property type="entry name" value="DUF3403"/>
    <property type="match status" value="1"/>
</dbReference>
<comment type="similarity">
    <text evidence="16">Belongs to the protein kinase superfamily. Ser/Thr protein kinase family.</text>
</comment>
<dbReference type="InterPro" id="IPR001245">
    <property type="entry name" value="Ser-Thr/Tyr_kinase_cat_dom"/>
</dbReference>
<evidence type="ECO:0000256" key="4">
    <source>
        <dbReference type="ARBA" id="ARBA00022679"/>
    </source>
</evidence>
<feature type="domain" description="Protein kinase" evidence="19">
    <location>
        <begin position="578"/>
        <end position="800"/>
    </location>
</feature>
<dbReference type="InterPro" id="IPR001480">
    <property type="entry name" value="Bulb-type_lectin_dom"/>
</dbReference>
<evidence type="ECO:0000256" key="16">
    <source>
        <dbReference type="PIRNR" id="PIRNR000641"/>
    </source>
</evidence>
<evidence type="ECO:0000256" key="2">
    <source>
        <dbReference type="ARBA" id="ARBA00022475"/>
    </source>
</evidence>
<evidence type="ECO:0000259" key="19">
    <source>
        <dbReference type="PROSITE" id="PS50011"/>
    </source>
</evidence>
<keyword evidence="2" id="KW-1003">Cell membrane</keyword>
<evidence type="ECO:0000256" key="14">
    <source>
        <dbReference type="ARBA" id="ARBA00023170"/>
    </source>
</evidence>
<dbReference type="Pfam" id="PF00954">
    <property type="entry name" value="S_locus_glycop"/>
    <property type="match status" value="1"/>
</dbReference>
<dbReference type="GO" id="GO:0106310">
    <property type="term" value="F:protein serine kinase activity"/>
    <property type="evidence" value="ECO:0007669"/>
    <property type="project" value="RHEA"/>
</dbReference>
<reference evidence="21" key="1">
    <citation type="submission" date="2018-02" db="EMBL/GenBank/DDBJ databases">
        <authorList>
            <person name="Cohen D.B."/>
            <person name="Kent A.D."/>
        </authorList>
    </citation>
    <scope>NUCLEOTIDE SEQUENCE</scope>
</reference>
<name>A0A2N9FL56_FAGSY</name>
<dbReference type="SMART" id="SM00108">
    <property type="entry name" value="B_lectin"/>
    <property type="match status" value="1"/>
</dbReference>
<dbReference type="PIRSF" id="PIRSF000641">
    <property type="entry name" value="SRK"/>
    <property type="match status" value="1"/>
</dbReference>
<evidence type="ECO:0000313" key="21">
    <source>
        <dbReference type="EMBL" id="SPC91516.1"/>
    </source>
</evidence>
<keyword evidence="10 16" id="KW-0067">ATP-binding</keyword>
<keyword evidence="8 16" id="KW-0547">Nucleotide-binding</keyword>
<feature type="transmembrane region" description="Helical" evidence="18">
    <location>
        <begin position="491"/>
        <end position="514"/>
    </location>
</feature>
<dbReference type="InterPro" id="IPR036426">
    <property type="entry name" value="Bulb-type_lectin_dom_sf"/>
</dbReference>
<dbReference type="GO" id="GO:0004674">
    <property type="term" value="F:protein serine/threonine kinase activity"/>
    <property type="evidence" value="ECO:0007669"/>
    <property type="project" value="UniProtKB-KW"/>
</dbReference>
<keyword evidence="3 16" id="KW-0723">Serine/threonine-protein kinase</keyword>
<evidence type="ECO:0000256" key="13">
    <source>
        <dbReference type="ARBA" id="ARBA00023157"/>
    </source>
</evidence>
<keyword evidence="15" id="KW-0325">Glycoprotein</keyword>
<feature type="compositionally biased region" description="Low complexity" evidence="17">
    <location>
        <begin position="779"/>
        <end position="791"/>
    </location>
</feature>
<dbReference type="Gene3D" id="3.30.200.20">
    <property type="entry name" value="Phosphorylase Kinase, domain 1"/>
    <property type="match status" value="1"/>
</dbReference>
<dbReference type="CDD" id="cd00028">
    <property type="entry name" value="B_lectin"/>
    <property type="match status" value="1"/>
</dbReference>
<evidence type="ECO:0000256" key="8">
    <source>
        <dbReference type="ARBA" id="ARBA00022741"/>
    </source>
</evidence>
<evidence type="ECO:0000256" key="5">
    <source>
        <dbReference type="ARBA" id="ARBA00022692"/>
    </source>
</evidence>
<evidence type="ECO:0000256" key="15">
    <source>
        <dbReference type="ARBA" id="ARBA00023180"/>
    </source>
</evidence>
<keyword evidence="13" id="KW-1015">Disulfide bond</keyword>
<evidence type="ECO:0000256" key="18">
    <source>
        <dbReference type="SAM" id="Phobius"/>
    </source>
</evidence>
<dbReference type="SUPFAM" id="SSF56112">
    <property type="entry name" value="Protein kinase-like (PK-like)"/>
    <property type="match status" value="1"/>
</dbReference>
<accession>A0A2N9FL56</accession>
<keyword evidence="5 18" id="KW-0812">Transmembrane</keyword>
<dbReference type="InterPro" id="IPR000858">
    <property type="entry name" value="S_locus_glycoprot_dom"/>
</dbReference>
<dbReference type="EC" id="2.7.11.1" evidence="16"/>
<evidence type="ECO:0000256" key="12">
    <source>
        <dbReference type="ARBA" id="ARBA00023136"/>
    </source>
</evidence>
<dbReference type="PANTHER" id="PTHR27002:SF1111">
    <property type="entry name" value="NON-SPECIFIC SERINE_THREONINE PROTEIN KINASE"/>
    <property type="match status" value="1"/>
</dbReference>
<dbReference type="InterPro" id="IPR011009">
    <property type="entry name" value="Kinase-like_dom_sf"/>
</dbReference>
<sequence length="800" mass="90371">MKIPVFHVLFFIMVTKRRKLGAITILKGWSANCMLIFYIPLLCSFHVYCAAKDSLKFGESIKDNGETLVSAGGEFELGFFSPGGSFERYVGIWYMRYKQTVVWVANRDQPLINANGAFGFANDSYLQVWDTSSGKFYWSPAEGFECNTVNLMDSGNLVAYNEDKQTPVWESFKNPTDTFLPGMSMDSNLILTSWRDRDDPGRGNFTFRADLVEDKKTLIIDKEGMIYWKSVDYGQFPLPNKLYFSALEGSNNARLVMHFSGKLEDWDLCSIGTAPLILAEPSNNCSVYNFCGKFGSCNPNNKLACKCLPGFMPNVPHKWHSGDFSDGCVRNSIFCGDNDTFLSLKMIVAGENPNHNFVDLVNLQEEHPDGNNLFVRVAISDIEQTVRNCKPCGTNMIPYPLSTSSNCGDPMYFSFYCNTTSGQLASWHQVEHIELLIVWEPPLEPICNLPADCNDWPHSTCKSARDGQRRCLCNISFQWDGAKLNCTTVSWALPLIVGITSGIILWAIIFLYIWRRKMAKRQENRQIDQRNQAHRIYTYNERHVQDLIDAGEFNEEDEKGIDVPFYDLESILVATDNFSNENKLGQGGYGPVFKGKLPSGQEIAVKRLSSVSSQGLQEFKNEVVLIAKLQHRNLVRLYGYCIKGNEKILLYDGYMSPEYALDGIFSIKSDVFSFGVVLLEIISGRKNTGFYQSEQAMSLLGYAWRLWTDNKMLDLMDETLRDTCIADQFVKCINIGLLCVQDDPSDRPTMSNVIKMLDSETTNLPTPKQPAFCITRDQSSSTSSNRPKSNNDITNSLDGR</sequence>
<feature type="transmembrane region" description="Helical" evidence="18">
    <location>
        <begin position="20"/>
        <end position="41"/>
    </location>
</feature>
<keyword evidence="14" id="KW-0675">Receptor</keyword>